<dbReference type="InterPro" id="IPR041664">
    <property type="entry name" value="AAA_16"/>
</dbReference>
<proteinExistence type="inferred from homology"/>
<evidence type="ECO:0000256" key="3">
    <source>
        <dbReference type="ARBA" id="ARBA00022840"/>
    </source>
</evidence>
<dbReference type="SUPFAM" id="SSF46894">
    <property type="entry name" value="C-terminal effector domain of the bipartite response regulators"/>
    <property type="match status" value="1"/>
</dbReference>
<gene>
    <name evidence="8" type="ORF">ISU10_16885</name>
</gene>
<sequence length="1109" mass="119616">MWVGVLGPTLVVAEEGGPPVELRAAKHRALLAALALHPARTVSPDVLVEAIWGPDAPASASTTLQSYVSVVRRALEPDLPARVASSYLLSVDSGYRLVADTDAESFAATVHEVHGQLGAVATDLVPVAHDPAAIEGQAARLAHALGQWRGTAFDDLPESDLLVPERARLDALRVLAQEDRAACLVAAGRDAEAVAELESLTRAHPLRERPWQLLALALARTGRQADALGALERLRTTLDEELGLEPSREINQLQTAILRHELPPARARAAVAPDPARGPEQATVTLPEWPLVGREQHLAILESLLDQAHGGSPAYAALVGEPGAGKSRLGAELAARAQQRGALVLVGRCSQDEDAPPLWPWRQVLGDAVVDQPTAGVDPDAARFAVAESVRRALADLARDQTVVLGLEDLHWADVSSLRVLRHVLAHLESGRLLVLATWRRGATAAPTSAGHALADVAESLARHHATTIDVAGLSEEDTARLVSELAGGVEESVATALHLRTDGNPFFLIEYGRLARDEGRGLGEAIDTVPATVAAVVGRRISQLPEPTATTLTAGAVIGREFSVDVLARALDADELALLDLLQPAVDGDLLRDVGGDQFRFGHALARDAAYDSLSPSRRERLHARIATIVEERPDATPRAPEVARHWAAAGPRHVGRAWRAAARAGALAMSAHAAEEAAGHLETALALHARDPDADARQRYDLLVEYATACRWSTRRDEMHQASDEATLIAGELGEPELVVRSATVPSYDALWPARAYAVSNEAVVGVLRQALASLSVEDSEVRCRLLLALATEDYYSARAAEIDRLVDEAIGIARRLADVDLLAKSLLAAVTALWRPDCAERRRALLTECATLAEELDDARLLTNARCLLASVRSELGDVDGIDAELVRLAEDAREQRLYFAELMLVCLAHSWSVMRGDHEVFEAQLARVDELEDLISMPAKLDTVTGVRLYRPLWEPDIPVAVDLVQFFLAQTSLPLAPAAVALFLRRKNFDAARVMWDQSHEDDRLSWYSPTYWAFCAEGALGLGEPEVAAKMYALLRPYSGRCVMSGTNPALGPVDAYLALAAAGTGDLDLATQHADHAVEQMRAWQVPQAERWFLDLRDRHGF</sequence>
<keyword evidence="4 5" id="KW-0238">DNA-binding</keyword>
<dbReference type="InterPro" id="IPR036388">
    <property type="entry name" value="WH-like_DNA-bd_sf"/>
</dbReference>
<dbReference type="SMART" id="SM01043">
    <property type="entry name" value="BTAD"/>
    <property type="match status" value="1"/>
</dbReference>
<dbReference type="InterPro" id="IPR011990">
    <property type="entry name" value="TPR-like_helical_dom_sf"/>
</dbReference>
<dbReference type="Pfam" id="PF13191">
    <property type="entry name" value="AAA_16"/>
    <property type="match status" value="1"/>
</dbReference>
<dbReference type="GO" id="GO:0005737">
    <property type="term" value="C:cytoplasm"/>
    <property type="evidence" value="ECO:0007669"/>
    <property type="project" value="TreeGrafter"/>
</dbReference>
<dbReference type="GO" id="GO:0003677">
    <property type="term" value="F:DNA binding"/>
    <property type="evidence" value="ECO:0007669"/>
    <property type="project" value="UniProtKB-UniRule"/>
</dbReference>
<dbReference type="Proteomes" id="UP000660668">
    <property type="component" value="Unassembled WGS sequence"/>
</dbReference>
<feature type="DNA-binding region" description="OmpR/PhoB-type" evidence="5">
    <location>
        <begin position="1"/>
        <end position="99"/>
    </location>
</feature>
<keyword evidence="3" id="KW-0067">ATP-binding</keyword>
<dbReference type="EMBL" id="JADKPO010000025">
    <property type="protein sequence ID" value="MBF4769446.1"/>
    <property type="molecule type" value="Genomic_DNA"/>
</dbReference>
<dbReference type="Pfam" id="PF00486">
    <property type="entry name" value="Trans_reg_C"/>
    <property type="match status" value="1"/>
</dbReference>
<feature type="domain" description="STAS" evidence="6">
    <location>
        <begin position="384"/>
        <end position="437"/>
    </location>
</feature>
<dbReference type="Gene3D" id="1.25.40.10">
    <property type="entry name" value="Tetratricopeptide repeat domain"/>
    <property type="match status" value="1"/>
</dbReference>
<dbReference type="RefSeq" id="WP_194697592.1">
    <property type="nucleotide sequence ID" value="NZ_JADKPO010000025.1"/>
</dbReference>
<evidence type="ECO:0000256" key="5">
    <source>
        <dbReference type="PROSITE-ProRule" id="PRU01091"/>
    </source>
</evidence>
<keyword evidence="9" id="KW-1185">Reference proteome</keyword>
<dbReference type="AlphaFoldDB" id="A0A930VRB0"/>
<dbReference type="GO" id="GO:0005524">
    <property type="term" value="F:ATP binding"/>
    <property type="evidence" value="ECO:0007669"/>
    <property type="project" value="UniProtKB-KW"/>
</dbReference>
<dbReference type="CDD" id="cd15831">
    <property type="entry name" value="BTAD"/>
    <property type="match status" value="1"/>
</dbReference>
<organism evidence="8 9">
    <name type="scientific">Nocardioides agariphilus</name>
    <dbReference type="NCBI Taxonomy" id="433664"/>
    <lineage>
        <taxon>Bacteria</taxon>
        <taxon>Bacillati</taxon>
        <taxon>Actinomycetota</taxon>
        <taxon>Actinomycetes</taxon>
        <taxon>Propionibacteriales</taxon>
        <taxon>Nocardioidaceae</taxon>
        <taxon>Nocardioides</taxon>
    </lineage>
</organism>
<dbReference type="Pfam" id="PF03704">
    <property type="entry name" value="BTAD"/>
    <property type="match status" value="1"/>
</dbReference>
<keyword evidence="2" id="KW-0547">Nucleotide-binding</keyword>
<dbReference type="GO" id="GO:0006355">
    <property type="term" value="P:regulation of DNA-templated transcription"/>
    <property type="evidence" value="ECO:0007669"/>
    <property type="project" value="InterPro"/>
</dbReference>
<dbReference type="InterPro" id="IPR016032">
    <property type="entry name" value="Sig_transdc_resp-reg_C-effctor"/>
</dbReference>
<protein>
    <submittedName>
        <fullName evidence="8">AAA family ATPase</fullName>
    </submittedName>
</protein>
<evidence type="ECO:0000259" key="6">
    <source>
        <dbReference type="PROSITE" id="PS50801"/>
    </source>
</evidence>
<dbReference type="InterPro" id="IPR027417">
    <property type="entry name" value="P-loop_NTPase"/>
</dbReference>
<evidence type="ECO:0000313" key="8">
    <source>
        <dbReference type="EMBL" id="MBF4769446.1"/>
    </source>
</evidence>
<dbReference type="InterPro" id="IPR005158">
    <property type="entry name" value="BTAD"/>
</dbReference>
<dbReference type="Gene3D" id="1.10.10.10">
    <property type="entry name" value="Winged helix-like DNA-binding domain superfamily/Winged helix DNA-binding domain"/>
    <property type="match status" value="1"/>
</dbReference>
<name>A0A930VRB0_9ACTN</name>
<evidence type="ECO:0000259" key="7">
    <source>
        <dbReference type="PROSITE" id="PS51755"/>
    </source>
</evidence>
<dbReference type="SUPFAM" id="SSF52540">
    <property type="entry name" value="P-loop containing nucleoside triphosphate hydrolases"/>
    <property type="match status" value="1"/>
</dbReference>
<dbReference type="GO" id="GO:0004016">
    <property type="term" value="F:adenylate cyclase activity"/>
    <property type="evidence" value="ECO:0007669"/>
    <property type="project" value="TreeGrafter"/>
</dbReference>
<evidence type="ECO:0000256" key="1">
    <source>
        <dbReference type="ARBA" id="ARBA00005820"/>
    </source>
</evidence>
<accession>A0A930VRB0</accession>
<dbReference type="SMART" id="SM00862">
    <property type="entry name" value="Trans_reg_C"/>
    <property type="match status" value="1"/>
</dbReference>
<dbReference type="GO" id="GO:0000160">
    <property type="term" value="P:phosphorelay signal transduction system"/>
    <property type="evidence" value="ECO:0007669"/>
    <property type="project" value="InterPro"/>
</dbReference>
<comment type="caution">
    <text evidence="8">The sequence shown here is derived from an EMBL/GenBank/DDBJ whole genome shotgun (WGS) entry which is preliminary data.</text>
</comment>
<evidence type="ECO:0000256" key="2">
    <source>
        <dbReference type="ARBA" id="ARBA00022741"/>
    </source>
</evidence>
<dbReference type="InterPro" id="IPR002645">
    <property type="entry name" value="STAS_dom"/>
</dbReference>
<dbReference type="SUPFAM" id="SSF48452">
    <property type="entry name" value="TPR-like"/>
    <property type="match status" value="1"/>
</dbReference>
<dbReference type="PROSITE" id="PS50801">
    <property type="entry name" value="STAS"/>
    <property type="match status" value="1"/>
</dbReference>
<reference evidence="8" key="1">
    <citation type="submission" date="2020-11" db="EMBL/GenBank/DDBJ databases">
        <title>Nocardioides cynanchi sp. nov., isolated from soil of rhizosphere of Cynanchum wilfordii.</title>
        <authorList>
            <person name="Lee J.-S."/>
            <person name="Suh M.K."/>
            <person name="Kim J.-S."/>
        </authorList>
    </citation>
    <scope>NUCLEOTIDE SEQUENCE</scope>
    <source>
        <strain evidence="8">KCTC 19276</strain>
    </source>
</reference>
<dbReference type="PANTHER" id="PTHR16305:SF28">
    <property type="entry name" value="GUANYLATE CYCLASE DOMAIN-CONTAINING PROTEIN"/>
    <property type="match status" value="1"/>
</dbReference>
<feature type="domain" description="OmpR/PhoB-type" evidence="7">
    <location>
        <begin position="1"/>
        <end position="99"/>
    </location>
</feature>
<evidence type="ECO:0000256" key="4">
    <source>
        <dbReference type="ARBA" id="ARBA00023125"/>
    </source>
</evidence>
<evidence type="ECO:0000313" key="9">
    <source>
        <dbReference type="Proteomes" id="UP000660668"/>
    </source>
</evidence>
<dbReference type="InterPro" id="IPR001867">
    <property type="entry name" value="OmpR/PhoB-type_DNA-bd"/>
</dbReference>
<dbReference type="PROSITE" id="PS51755">
    <property type="entry name" value="OMPR_PHOB"/>
    <property type="match status" value="1"/>
</dbReference>
<dbReference type="PANTHER" id="PTHR16305">
    <property type="entry name" value="TESTICULAR SOLUBLE ADENYLYL CYCLASE"/>
    <property type="match status" value="1"/>
</dbReference>
<comment type="similarity">
    <text evidence="1">Belongs to the AfsR/DnrI/RedD regulatory family.</text>
</comment>